<dbReference type="AlphaFoldDB" id="A0A1T5ITK7"/>
<sequence>MKKLINKTALWFCITIITAIVLRILLKGIASGEMILMLNPTSTFLEVALDQQALSTQSGFYFPDLNITLDRSFSGENFFIIIFCLISFTVPYHIFKSWQAISIYIGVLLASFILTIFISSVRIISALPILRIQDSMPWINSFWMQRVEGGIIYLSGLLLVYMLFKNVFIKMKDYYTRHIRTSATVARMVVVYRRNSHQL</sequence>
<evidence type="ECO:0000256" key="1">
    <source>
        <dbReference type="SAM" id="Phobius"/>
    </source>
</evidence>
<dbReference type="InterPro" id="IPR027551">
    <property type="entry name" value="Exosort_XrtK"/>
</dbReference>
<proteinExistence type="predicted"/>
<accession>A0A1T5ITK7</accession>
<dbReference type="RefSeq" id="WP_079685012.1">
    <property type="nucleotide sequence ID" value="NZ_FUZU01000001.1"/>
</dbReference>
<gene>
    <name evidence="2" type="ORF">SAMN05660236_0379</name>
</gene>
<feature type="transmembrane region" description="Helical" evidence="1">
    <location>
        <begin position="78"/>
        <end position="95"/>
    </location>
</feature>
<feature type="transmembrane region" description="Helical" evidence="1">
    <location>
        <begin position="9"/>
        <end position="30"/>
    </location>
</feature>
<dbReference type="Proteomes" id="UP000190961">
    <property type="component" value="Unassembled WGS sequence"/>
</dbReference>
<keyword evidence="3" id="KW-1185">Reference proteome</keyword>
<dbReference type="NCBIfam" id="TIGR04287">
    <property type="entry name" value="exosort_XrtK"/>
    <property type="match status" value="1"/>
</dbReference>
<dbReference type="STRING" id="688867.SAMN05660236_0379"/>
<dbReference type="OrthoDB" id="771658at2"/>
<feature type="transmembrane region" description="Helical" evidence="1">
    <location>
        <begin position="107"/>
        <end position="130"/>
    </location>
</feature>
<keyword evidence="1" id="KW-0472">Membrane</keyword>
<organism evidence="2 3">
    <name type="scientific">Ohtaekwangia koreensis</name>
    <dbReference type="NCBI Taxonomy" id="688867"/>
    <lineage>
        <taxon>Bacteria</taxon>
        <taxon>Pseudomonadati</taxon>
        <taxon>Bacteroidota</taxon>
        <taxon>Cytophagia</taxon>
        <taxon>Cytophagales</taxon>
        <taxon>Fulvivirgaceae</taxon>
        <taxon>Ohtaekwangia</taxon>
    </lineage>
</organism>
<keyword evidence="1" id="KW-1133">Transmembrane helix</keyword>
<protein>
    <submittedName>
        <fullName evidence="2">Exosortase K</fullName>
    </submittedName>
</protein>
<name>A0A1T5ITK7_9BACT</name>
<dbReference type="EMBL" id="FUZU01000001">
    <property type="protein sequence ID" value="SKC42442.1"/>
    <property type="molecule type" value="Genomic_DNA"/>
</dbReference>
<reference evidence="2 3" key="1">
    <citation type="submission" date="2017-02" db="EMBL/GenBank/DDBJ databases">
        <authorList>
            <person name="Peterson S.W."/>
        </authorList>
    </citation>
    <scope>NUCLEOTIDE SEQUENCE [LARGE SCALE GENOMIC DNA]</scope>
    <source>
        <strain evidence="2 3">DSM 25262</strain>
    </source>
</reference>
<keyword evidence="1" id="KW-0812">Transmembrane</keyword>
<evidence type="ECO:0000313" key="2">
    <source>
        <dbReference type="EMBL" id="SKC42442.1"/>
    </source>
</evidence>
<evidence type="ECO:0000313" key="3">
    <source>
        <dbReference type="Proteomes" id="UP000190961"/>
    </source>
</evidence>
<feature type="transmembrane region" description="Helical" evidence="1">
    <location>
        <begin position="150"/>
        <end position="168"/>
    </location>
</feature>